<dbReference type="Gene3D" id="3.30.750.24">
    <property type="entry name" value="STAS domain"/>
    <property type="match status" value="1"/>
</dbReference>
<dbReference type="AlphaFoldDB" id="A0A087M5J8"/>
<dbReference type="PROSITE" id="PS50801">
    <property type="entry name" value="STAS"/>
    <property type="match status" value="1"/>
</dbReference>
<dbReference type="Proteomes" id="UP000028981">
    <property type="component" value="Unassembled WGS sequence"/>
</dbReference>
<evidence type="ECO:0000259" key="1">
    <source>
        <dbReference type="PROSITE" id="PS50801"/>
    </source>
</evidence>
<dbReference type="SUPFAM" id="SSF52091">
    <property type="entry name" value="SpoIIaa-like"/>
    <property type="match status" value="1"/>
</dbReference>
<feature type="domain" description="STAS" evidence="1">
    <location>
        <begin position="1"/>
        <end position="103"/>
    </location>
</feature>
<proteinExistence type="predicted"/>
<organism evidence="2 3">
    <name type="scientific">Devosia riboflavina</name>
    <dbReference type="NCBI Taxonomy" id="46914"/>
    <lineage>
        <taxon>Bacteria</taxon>
        <taxon>Pseudomonadati</taxon>
        <taxon>Pseudomonadota</taxon>
        <taxon>Alphaproteobacteria</taxon>
        <taxon>Hyphomicrobiales</taxon>
        <taxon>Devosiaceae</taxon>
        <taxon>Devosia</taxon>
    </lineage>
</organism>
<sequence>MTGSSIFTLVLTGDTSVKSAQDLLGRLKEAVAGQDAIALDTSEIAQADVTTVQTLLAARRKAEALGKSLTLKGPPGPKLQAVLEGAGFLNPAQPTARFWTEHI</sequence>
<evidence type="ECO:0000313" key="3">
    <source>
        <dbReference type="Proteomes" id="UP000028981"/>
    </source>
</evidence>
<dbReference type="OrthoDB" id="7949619at2"/>
<dbReference type="PANTHER" id="PTHR35849">
    <property type="entry name" value="BLR2341 PROTEIN"/>
    <property type="match status" value="1"/>
</dbReference>
<dbReference type="InterPro" id="IPR002645">
    <property type="entry name" value="STAS_dom"/>
</dbReference>
<gene>
    <name evidence="2" type="ORF">JP75_04065</name>
</gene>
<keyword evidence="3" id="KW-1185">Reference proteome</keyword>
<dbReference type="InterPro" id="IPR036513">
    <property type="entry name" value="STAS_dom_sf"/>
</dbReference>
<comment type="caution">
    <text evidence="2">The sequence shown here is derived from an EMBL/GenBank/DDBJ whole genome shotgun (WGS) entry which is preliminary data.</text>
</comment>
<dbReference type="STRING" id="46914.JP75_04065"/>
<reference evidence="2 3" key="1">
    <citation type="submission" date="2014-08" db="EMBL/GenBank/DDBJ databases">
        <authorList>
            <person name="Hassan Y.I."/>
            <person name="Lepp D."/>
            <person name="Zhou T."/>
        </authorList>
    </citation>
    <scope>NUCLEOTIDE SEQUENCE [LARGE SCALE GENOMIC DNA]</scope>
    <source>
        <strain evidence="2 3">IFO13584</strain>
    </source>
</reference>
<dbReference type="InterPro" id="IPR052746">
    <property type="entry name" value="MlaB_ABC_Transporter"/>
</dbReference>
<dbReference type="InterPro" id="IPR058548">
    <property type="entry name" value="MlaB-like_STAS"/>
</dbReference>
<dbReference type="EMBL" id="JQGC01000003">
    <property type="protein sequence ID" value="KFL32151.1"/>
    <property type="molecule type" value="Genomic_DNA"/>
</dbReference>
<dbReference type="Pfam" id="PF13466">
    <property type="entry name" value="STAS_2"/>
    <property type="match status" value="1"/>
</dbReference>
<dbReference type="RefSeq" id="WP_035079568.1">
    <property type="nucleotide sequence ID" value="NZ_JQGC01000003.1"/>
</dbReference>
<accession>A0A087M5J8</accession>
<dbReference type="PANTHER" id="PTHR35849:SF2">
    <property type="entry name" value="BLR2341 PROTEIN"/>
    <property type="match status" value="1"/>
</dbReference>
<evidence type="ECO:0000313" key="2">
    <source>
        <dbReference type="EMBL" id="KFL32151.1"/>
    </source>
</evidence>
<protein>
    <recommendedName>
        <fullName evidence="1">STAS domain-containing protein</fullName>
    </recommendedName>
</protein>
<name>A0A087M5J8_9HYPH</name>